<feature type="region of interest" description="Disordered" evidence="1">
    <location>
        <begin position="1"/>
        <end position="79"/>
    </location>
</feature>
<feature type="compositionally biased region" description="Low complexity" evidence="1">
    <location>
        <begin position="214"/>
        <end position="228"/>
    </location>
</feature>
<keyword evidence="3" id="KW-1185">Reference proteome</keyword>
<feature type="region of interest" description="Disordered" evidence="1">
    <location>
        <begin position="479"/>
        <end position="513"/>
    </location>
</feature>
<feature type="compositionally biased region" description="Low complexity" evidence="1">
    <location>
        <begin position="39"/>
        <end position="49"/>
    </location>
</feature>
<proteinExistence type="predicted"/>
<dbReference type="PANTHER" id="PTHR33322:SF4">
    <property type="entry name" value="BAG DOMAIN CONTAINING PROTEIN, EXPRESSED"/>
    <property type="match status" value="1"/>
</dbReference>
<name>A0A150GP10_GONPE</name>
<gene>
    <name evidence="2" type="ORF">GPECTOR_12g560</name>
</gene>
<reference evidence="3" key="1">
    <citation type="journal article" date="2016" name="Nat. Commun.">
        <title>The Gonium pectorale genome demonstrates co-option of cell cycle regulation during the evolution of multicellularity.</title>
        <authorList>
            <person name="Hanschen E.R."/>
            <person name="Marriage T.N."/>
            <person name="Ferris P.J."/>
            <person name="Hamaji T."/>
            <person name="Toyoda A."/>
            <person name="Fujiyama A."/>
            <person name="Neme R."/>
            <person name="Noguchi H."/>
            <person name="Minakuchi Y."/>
            <person name="Suzuki M."/>
            <person name="Kawai-Toyooka H."/>
            <person name="Smith D.R."/>
            <person name="Sparks H."/>
            <person name="Anderson J."/>
            <person name="Bakaric R."/>
            <person name="Luria V."/>
            <person name="Karger A."/>
            <person name="Kirschner M.W."/>
            <person name="Durand P.M."/>
            <person name="Michod R.E."/>
            <person name="Nozaki H."/>
            <person name="Olson B.J."/>
        </authorList>
    </citation>
    <scope>NUCLEOTIDE SEQUENCE [LARGE SCALE GENOMIC DNA]</scope>
    <source>
        <strain evidence="3">NIES-2863</strain>
    </source>
</reference>
<feature type="compositionally biased region" description="Basic and acidic residues" evidence="1">
    <location>
        <begin position="130"/>
        <end position="145"/>
    </location>
</feature>
<dbReference type="InterPro" id="IPR040400">
    <property type="entry name" value="BAG5/6/7/8"/>
</dbReference>
<evidence type="ECO:0008006" key="4">
    <source>
        <dbReference type="Google" id="ProtNLM"/>
    </source>
</evidence>
<evidence type="ECO:0000313" key="3">
    <source>
        <dbReference type="Proteomes" id="UP000075714"/>
    </source>
</evidence>
<protein>
    <recommendedName>
        <fullName evidence="4">BAG domain-containing protein</fullName>
    </recommendedName>
</protein>
<feature type="compositionally biased region" description="Low complexity" evidence="1">
    <location>
        <begin position="161"/>
        <end position="170"/>
    </location>
</feature>
<feature type="compositionally biased region" description="Low complexity" evidence="1">
    <location>
        <begin position="237"/>
        <end position="261"/>
    </location>
</feature>
<dbReference type="EMBL" id="LSYV01000013">
    <property type="protein sequence ID" value="KXZ51596.1"/>
    <property type="molecule type" value="Genomic_DNA"/>
</dbReference>
<evidence type="ECO:0000313" key="2">
    <source>
        <dbReference type="EMBL" id="KXZ51596.1"/>
    </source>
</evidence>
<evidence type="ECO:0000256" key="1">
    <source>
        <dbReference type="SAM" id="MobiDB-lite"/>
    </source>
</evidence>
<feature type="compositionally biased region" description="Low complexity" evidence="1">
    <location>
        <begin position="108"/>
        <end position="118"/>
    </location>
</feature>
<feature type="region of interest" description="Disordered" evidence="1">
    <location>
        <begin position="452"/>
        <end position="471"/>
    </location>
</feature>
<dbReference type="PANTHER" id="PTHR33322">
    <property type="entry name" value="BAG DOMAIN CONTAINING PROTEIN, EXPRESSED"/>
    <property type="match status" value="1"/>
</dbReference>
<feature type="region of interest" description="Disordered" evidence="1">
    <location>
        <begin position="104"/>
        <end position="171"/>
    </location>
</feature>
<dbReference type="GO" id="GO:0006457">
    <property type="term" value="P:protein folding"/>
    <property type="evidence" value="ECO:0007669"/>
    <property type="project" value="TreeGrafter"/>
</dbReference>
<organism evidence="2 3">
    <name type="scientific">Gonium pectorale</name>
    <name type="common">Green alga</name>
    <dbReference type="NCBI Taxonomy" id="33097"/>
    <lineage>
        <taxon>Eukaryota</taxon>
        <taxon>Viridiplantae</taxon>
        <taxon>Chlorophyta</taxon>
        <taxon>core chlorophytes</taxon>
        <taxon>Chlorophyceae</taxon>
        <taxon>CS clade</taxon>
        <taxon>Chlamydomonadales</taxon>
        <taxon>Volvocaceae</taxon>
        <taxon>Gonium</taxon>
    </lineage>
</organism>
<sequence length="531" mass="54047">MLVTPHDLYSNPQPRAARPPVVPAPHTGATYPIPPSYGPARPRVVVRSSNPPPPSPATASRHVTYDDEDEDSHPNLPEAASYPLWLQQLYGDLLPGADGPFARKRAKASAATKASTKAAGGGGARPSSRQHSDSDASDGKLHADPHQPVQPLKAEQHKQSSRQQQQQGDQEQQHIWLFDPRSGLCFRAAVAAPSADADCGAGTSAEAAGRGPTPDSASASKAQSQAQPPSSPPRSATPPRRSAPAVASGTPAAASSSPAAATRIPVRAVGDAAASGASPVSGATMTRSKAARTVQRWFRGWRLARHRPALRALAAASSQLRDAFARFYAYMGATGADITDRQQLEINELAMRIILRLDSMEGMPPEFRALRKHLTARALRLQDEVAAAYDKSAKRLGGGGGCSQAAAVAPASVPAAGDAAAESAAAIDAGTLAQGQAAAAAAAVEAEAHSGAGCTTAASGPDGAGAVPASSEGAAVLTDELPERPSPPASSTRESGAAAMPEDEASSSGRVAEDAVAAADITLGEAAGASW</sequence>
<comment type="caution">
    <text evidence="2">The sequence shown here is derived from an EMBL/GenBank/DDBJ whole genome shotgun (WGS) entry which is preliminary data.</text>
</comment>
<feature type="region of interest" description="Disordered" evidence="1">
    <location>
        <begin position="196"/>
        <end position="261"/>
    </location>
</feature>
<dbReference type="Proteomes" id="UP000075714">
    <property type="component" value="Unassembled WGS sequence"/>
</dbReference>
<accession>A0A150GP10</accession>
<dbReference type="AlphaFoldDB" id="A0A150GP10"/>
<dbReference type="OrthoDB" id="551686at2759"/>